<dbReference type="PROSITE" id="PS50850">
    <property type="entry name" value="MFS"/>
    <property type="match status" value="1"/>
</dbReference>
<evidence type="ECO:0000256" key="1">
    <source>
        <dbReference type="ARBA" id="ARBA00004141"/>
    </source>
</evidence>
<evidence type="ECO:0000313" key="8">
    <source>
        <dbReference type="EMBL" id="RXH54872.1"/>
    </source>
</evidence>
<comment type="subcellular location">
    <subcellularLocation>
        <location evidence="1">Membrane</location>
        <topology evidence="1">Multi-pass membrane protein</topology>
    </subcellularLocation>
</comment>
<evidence type="ECO:0000256" key="5">
    <source>
        <dbReference type="ARBA" id="ARBA00023136"/>
    </source>
</evidence>
<evidence type="ECO:0000259" key="7">
    <source>
        <dbReference type="PROSITE" id="PS50850"/>
    </source>
</evidence>
<dbReference type="PANTHER" id="PTHR43791:SF36">
    <property type="entry name" value="TRANSPORTER, PUTATIVE (AFU_ORTHOLOGUE AFUA_6G08340)-RELATED"/>
    <property type="match status" value="1"/>
</dbReference>
<keyword evidence="3 6" id="KW-0812">Transmembrane</keyword>
<feature type="transmembrane region" description="Helical" evidence="6">
    <location>
        <begin position="383"/>
        <end position="403"/>
    </location>
</feature>
<evidence type="ECO:0000256" key="4">
    <source>
        <dbReference type="ARBA" id="ARBA00022989"/>
    </source>
</evidence>
<evidence type="ECO:0000313" key="9">
    <source>
        <dbReference type="Proteomes" id="UP000289437"/>
    </source>
</evidence>
<feature type="transmembrane region" description="Helical" evidence="6">
    <location>
        <begin position="121"/>
        <end position="142"/>
    </location>
</feature>
<dbReference type="OrthoDB" id="9773404at2"/>
<feature type="domain" description="Major facilitator superfamily (MFS) profile" evidence="7">
    <location>
        <begin position="30"/>
        <end position="441"/>
    </location>
</feature>
<gene>
    <name evidence="8" type="ORF">GRAN_3976</name>
</gene>
<feature type="transmembrane region" description="Helical" evidence="6">
    <location>
        <begin position="30"/>
        <end position="53"/>
    </location>
</feature>
<protein>
    <submittedName>
        <fullName evidence="8">Nitrate/nitrite transporter</fullName>
    </submittedName>
</protein>
<reference evidence="8 9" key="1">
    <citation type="submission" date="2018-11" db="EMBL/GenBank/DDBJ databases">
        <authorList>
            <person name="Mardanov A.V."/>
            <person name="Ravin N.V."/>
            <person name="Dedysh S.N."/>
        </authorList>
    </citation>
    <scope>NUCLEOTIDE SEQUENCE [LARGE SCALE GENOMIC DNA]</scope>
    <source>
        <strain evidence="8 9">AF10</strain>
    </source>
</reference>
<dbReference type="Pfam" id="PF07690">
    <property type="entry name" value="MFS_1"/>
    <property type="match status" value="1"/>
</dbReference>
<dbReference type="InterPro" id="IPR011701">
    <property type="entry name" value="MFS"/>
</dbReference>
<keyword evidence="4 6" id="KW-1133">Transmembrane helix</keyword>
<dbReference type="PANTHER" id="PTHR43791">
    <property type="entry name" value="PERMEASE-RELATED"/>
    <property type="match status" value="1"/>
</dbReference>
<dbReference type="FunFam" id="1.20.1250.20:FF:000018">
    <property type="entry name" value="MFS transporter permease"/>
    <property type="match status" value="1"/>
</dbReference>
<dbReference type="Gene3D" id="1.20.1250.20">
    <property type="entry name" value="MFS general substrate transporter like domains"/>
    <property type="match status" value="2"/>
</dbReference>
<feature type="transmembrane region" description="Helical" evidence="6">
    <location>
        <begin position="297"/>
        <end position="315"/>
    </location>
</feature>
<dbReference type="RefSeq" id="WP_128914590.1">
    <property type="nucleotide sequence ID" value="NZ_RDSM01000003.1"/>
</dbReference>
<feature type="transmembrane region" description="Helical" evidence="6">
    <location>
        <begin position="349"/>
        <end position="371"/>
    </location>
</feature>
<dbReference type="InterPro" id="IPR036259">
    <property type="entry name" value="MFS_trans_sf"/>
</dbReference>
<dbReference type="AlphaFoldDB" id="A0A4Q0SWT3"/>
<dbReference type="GO" id="GO:0022857">
    <property type="term" value="F:transmembrane transporter activity"/>
    <property type="evidence" value="ECO:0007669"/>
    <property type="project" value="InterPro"/>
</dbReference>
<evidence type="ECO:0000256" key="2">
    <source>
        <dbReference type="ARBA" id="ARBA00022448"/>
    </source>
</evidence>
<comment type="caution">
    <text evidence="8">The sequence shown here is derived from an EMBL/GenBank/DDBJ whole genome shotgun (WGS) entry which is preliminary data.</text>
</comment>
<feature type="transmembrane region" description="Helical" evidence="6">
    <location>
        <begin position="65"/>
        <end position="84"/>
    </location>
</feature>
<keyword evidence="2" id="KW-0813">Transport</keyword>
<organism evidence="8 9">
    <name type="scientific">Granulicella sibirica</name>
    <dbReference type="NCBI Taxonomy" id="2479048"/>
    <lineage>
        <taxon>Bacteria</taxon>
        <taxon>Pseudomonadati</taxon>
        <taxon>Acidobacteriota</taxon>
        <taxon>Terriglobia</taxon>
        <taxon>Terriglobales</taxon>
        <taxon>Acidobacteriaceae</taxon>
        <taxon>Granulicella</taxon>
    </lineage>
</organism>
<keyword evidence="9" id="KW-1185">Reference proteome</keyword>
<reference evidence="9" key="2">
    <citation type="submission" date="2019-02" db="EMBL/GenBank/DDBJ databases">
        <title>Granulicella sibirica sp. nov., a psychrotolerant acidobacterium isolated from an organic soil layer in forested tundra, West Siberia.</title>
        <authorList>
            <person name="Oshkin I.Y."/>
            <person name="Kulichevskaya I.S."/>
            <person name="Rijpstra W.I.C."/>
            <person name="Sinninghe Damste J.S."/>
            <person name="Rakitin A.L."/>
            <person name="Ravin N.V."/>
            <person name="Dedysh S.N."/>
        </authorList>
    </citation>
    <scope>NUCLEOTIDE SEQUENCE [LARGE SCALE GENOMIC DNA]</scope>
    <source>
        <strain evidence="9">AF10</strain>
    </source>
</reference>
<name>A0A4Q0SWT3_9BACT</name>
<dbReference type="CDD" id="cd17319">
    <property type="entry name" value="MFS_ExuT_GudP_like"/>
    <property type="match status" value="1"/>
</dbReference>
<keyword evidence="5 6" id="KW-0472">Membrane</keyword>
<sequence length="444" mass="47656">MNDSGTVQDASVAGEQVDSRALYRKIGLRLIPYIFILYILAYLDRVNVGFAALEMKRDLKLSDTVYGTGAGIFFLGSSLFDLPSNLLLGKVGPRLWIARIMITWGMIATGMAWAAGPHSFFALRFFLGVSEAGFFPGMILYLTYWFPSKERARAVATFMTATAIAGVVGAPLSSALLKLEGFVGLHGWQWLFISEGVPTILMGISVLFVLRDHPDDAPWLSDPEKKWLDEELQRDREAGGADNNHHVLDAFKMPMVWVLAGIFFLEQVGVYTVNLWMPLLLNTFVHAGAGPGAASLIARYATVPYVAAAIFMVAVGWNSDRTGERRWHIAGCMLLAAAGFGWASHASSLPTALCAMTLAAMGFWSIMGPFWALPTQVLGGQGAAGGVAIITMVGGIGGFTGPFMTGKLKDLTHSFQAGLLAIAGLAILGALLCAALRKPASEAK</sequence>
<dbReference type="InterPro" id="IPR020846">
    <property type="entry name" value="MFS_dom"/>
</dbReference>
<dbReference type="Proteomes" id="UP000289437">
    <property type="component" value="Unassembled WGS sequence"/>
</dbReference>
<feature type="transmembrane region" description="Helical" evidence="6">
    <location>
        <begin position="188"/>
        <end position="210"/>
    </location>
</feature>
<feature type="transmembrane region" description="Helical" evidence="6">
    <location>
        <begin position="256"/>
        <end position="277"/>
    </location>
</feature>
<evidence type="ECO:0000256" key="6">
    <source>
        <dbReference type="SAM" id="Phobius"/>
    </source>
</evidence>
<feature type="transmembrane region" description="Helical" evidence="6">
    <location>
        <begin position="327"/>
        <end position="343"/>
    </location>
</feature>
<dbReference type="EMBL" id="RDSM01000003">
    <property type="protein sequence ID" value="RXH54872.1"/>
    <property type="molecule type" value="Genomic_DNA"/>
</dbReference>
<dbReference type="SUPFAM" id="SSF103473">
    <property type="entry name" value="MFS general substrate transporter"/>
    <property type="match status" value="1"/>
</dbReference>
<feature type="transmembrane region" description="Helical" evidence="6">
    <location>
        <begin position="96"/>
        <end position="115"/>
    </location>
</feature>
<dbReference type="GO" id="GO:0016020">
    <property type="term" value="C:membrane"/>
    <property type="evidence" value="ECO:0007669"/>
    <property type="project" value="UniProtKB-SubCell"/>
</dbReference>
<accession>A0A4Q0SWT3</accession>
<proteinExistence type="predicted"/>
<evidence type="ECO:0000256" key="3">
    <source>
        <dbReference type="ARBA" id="ARBA00022692"/>
    </source>
</evidence>
<feature type="transmembrane region" description="Helical" evidence="6">
    <location>
        <begin position="415"/>
        <end position="436"/>
    </location>
</feature>
<feature type="transmembrane region" description="Helical" evidence="6">
    <location>
        <begin position="154"/>
        <end position="176"/>
    </location>
</feature>